<sequence>MKFKALLILFSLVLCSCLNKQNQESKLANSISENVSQSPNIILVLADDLGFSDLGCYGSEINTPNLDSLANNGIRYTQFYNTSRCCPTRASLLTGLYPHQTGLGWMTRVDLQQPGYIAELNDKNVTLGEALQTAGYSTYISGKWHVNKDDECEQDSPKHNWPIQRGFDGFYGILKGASDYFNPDNLYNGNTHIKPENNFYFTDAVNNTSVKFIENHFESKKNPFFMYVAHIAPHWPIQAKEEDIAKYQGKYMEGWDVLRKKRFEKMKKLGIIPENTLLSEKDPDIPDWETLTESEKIEMDKRMAIYAAQIDCMDQGIGQIISTLKKHKQLDNTVIMFVSDNGGCLQPISRGESKAVEDLGNEKSFESYGKPWANVSNTPFKNYKKWEHEGGISTPLIIHWPNGIKQKGSLNSRVGHVIDFMPTVLELANGEYPKTYKNKAVLPMEGESLVASFNSENAKPRTLYFEHIGARGLRDGNWKLVSLNSENKYPYYEQWELYNLENDRSETHDLAMKYPEKVNELAMKWDHWAKRTHVYPIDGRSWDKKIENPTGVQLKE</sequence>
<dbReference type="HOGENOM" id="CLU_006332_11_1_10"/>
<organism evidence="7 8">
    <name type="scientific">Siansivirga zeaxanthinifaciens CC-SAMT-1</name>
    <dbReference type="NCBI Taxonomy" id="1454006"/>
    <lineage>
        <taxon>Bacteria</taxon>
        <taxon>Pseudomonadati</taxon>
        <taxon>Bacteroidota</taxon>
        <taxon>Flavobacteriia</taxon>
        <taxon>Flavobacteriales</taxon>
        <taxon>Flavobacteriaceae</taxon>
        <taxon>Siansivirga</taxon>
    </lineage>
</organism>
<dbReference type="PROSITE" id="PS51257">
    <property type="entry name" value="PROKAR_LIPOPROTEIN"/>
    <property type="match status" value="1"/>
</dbReference>
<dbReference type="GO" id="GO:0046872">
    <property type="term" value="F:metal ion binding"/>
    <property type="evidence" value="ECO:0007669"/>
    <property type="project" value="UniProtKB-KW"/>
</dbReference>
<feature type="chain" id="PRO_5002184479" evidence="5">
    <location>
        <begin position="21"/>
        <end position="556"/>
    </location>
</feature>
<dbReference type="Gene3D" id="3.40.720.10">
    <property type="entry name" value="Alkaline Phosphatase, subunit A"/>
    <property type="match status" value="1"/>
</dbReference>
<evidence type="ECO:0000256" key="5">
    <source>
        <dbReference type="SAM" id="SignalP"/>
    </source>
</evidence>
<comment type="similarity">
    <text evidence="1">Belongs to the sulfatase family.</text>
</comment>
<dbReference type="SUPFAM" id="SSF53649">
    <property type="entry name" value="Alkaline phosphatase-like"/>
    <property type="match status" value="1"/>
</dbReference>
<evidence type="ECO:0000313" key="7">
    <source>
        <dbReference type="EMBL" id="AJR03725.1"/>
    </source>
</evidence>
<dbReference type="InterPro" id="IPR050738">
    <property type="entry name" value="Sulfatase"/>
</dbReference>
<evidence type="ECO:0000256" key="3">
    <source>
        <dbReference type="ARBA" id="ARBA00022801"/>
    </source>
</evidence>
<evidence type="ECO:0000256" key="4">
    <source>
        <dbReference type="ARBA" id="ARBA00022837"/>
    </source>
</evidence>
<dbReference type="InterPro" id="IPR017850">
    <property type="entry name" value="Alkaline_phosphatase_core_sf"/>
</dbReference>
<name>A0A0C5WLQ0_9FLAO</name>
<dbReference type="Proteomes" id="UP000032229">
    <property type="component" value="Chromosome"/>
</dbReference>
<evidence type="ECO:0000313" key="8">
    <source>
        <dbReference type="Proteomes" id="UP000032229"/>
    </source>
</evidence>
<dbReference type="EMBL" id="CP007202">
    <property type="protein sequence ID" value="AJR03725.1"/>
    <property type="molecule type" value="Genomic_DNA"/>
</dbReference>
<dbReference type="RefSeq" id="WP_044638453.1">
    <property type="nucleotide sequence ID" value="NZ_CP007202.1"/>
</dbReference>
<dbReference type="PATRIC" id="fig|1454006.5.peg.1754"/>
<dbReference type="PANTHER" id="PTHR42693">
    <property type="entry name" value="ARYLSULFATASE FAMILY MEMBER"/>
    <property type="match status" value="1"/>
</dbReference>
<dbReference type="InterPro" id="IPR024607">
    <property type="entry name" value="Sulfatase_CS"/>
</dbReference>
<dbReference type="GO" id="GO:0004065">
    <property type="term" value="F:arylsulfatase activity"/>
    <property type="evidence" value="ECO:0007669"/>
    <property type="project" value="TreeGrafter"/>
</dbReference>
<reference evidence="7 8" key="1">
    <citation type="submission" date="2014-02" db="EMBL/GenBank/DDBJ databases">
        <authorList>
            <person name="Young C.-C."/>
            <person name="Hameed A."/>
            <person name="Huang H.-C."/>
            <person name="Shahina M."/>
        </authorList>
    </citation>
    <scope>NUCLEOTIDE SEQUENCE [LARGE SCALE GENOMIC DNA]</scope>
    <source>
        <strain evidence="7 8">CC-SAMT-1</strain>
    </source>
</reference>
<feature type="signal peptide" evidence="5">
    <location>
        <begin position="1"/>
        <end position="20"/>
    </location>
</feature>
<gene>
    <name evidence="7" type="ORF">AW14_08885</name>
</gene>
<dbReference type="FunFam" id="3.40.720.10:FF:000047">
    <property type="entry name" value="Arylsulfatase"/>
    <property type="match status" value="1"/>
</dbReference>
<keyword evidence="5" id="KW-0732">Signal</keyword>
<dbReference type="Pfam" id="PF00884">
    <property type="entry name" value="Sulfatase"/>
    <property type="match status" value="1"/>
</dbReference>
<accession>A0A0C5WLQ0</accession>
<keyword evidence="2" id="KW-0479">Metal-binding</keyword>
<evidence type="ECO:0000256" key="2">
    <source>
        <dbReference type="ARBA" id="ARBA00022723"/>
    </source>
</evidence>
<dbReference type="AlphaFoldDB" id="A0A0C5WLQ0"/>
<dbReference type="PROSITE" id="PS00149">
    <property type="entry name" value="SULFATASE_2"/>
    <property type="match status" value="1"/>
</dbReference>
<dbReference type="CDD" id="cd16025">
    <property type="entry name" value="PAS_like"/>
    <property type="match status" value="1"/>
</dbReference>
<dbReference type="STRING" id="1454006.AW14_08885"/>
<dbReference type="InterPro" id="IPR000917">
    <property type="entry name" value="Sulfatase_N"/>
</dbReference>
<dbReference type="OrthoDB" id="9803751at2"/>
<evidence type="ECO:0000259" key="6">
    <source>
        <dbReference type="Pfam" id="PF00884"/>
    </source>
</evidence>
<dbReference type="KEGG" id="sze:AW14_08885"/>
<protein>
    <submittedName>
        <fullName evidence="7">Arylsulfatase</fullName>
    </submittedName>
</protein>
<dbReference type="Gene3D" id="3.30.1120.10">
    <property type="match status" value="1"/>
</dbReference>
<dbReference type="PANTHER" id="PTHR42693:SF53">
    <property type="entry name" value="ENDO-4-O-SULFATASE"/>
    <property type="match status" value="1"/>
</dbReference>
<keyword evidence="8" id="KW-1185">Reference proteome</keyword>
<keyword evidence="4" id="KW-0106">Calcium</keyword>
<keyword evidence="3" id="KW-0378">Hydrolase</keyword>
<feature type="domain" description="Sulfatase N-terminal" evidence="6">
    <location>
        <begin position="39"/>
        <end position="429"/>
    </location>
</feature>
<evidence type="ECO:0000256" key="1">
    <source>
        <dbReference type="ARBA" id="ARBA00008779"/>
    </source>
</evidence>
<proteinExistence type="inferred from homology"/>